<name>A0A1B2HQI3_9PSEU</name>
<keyword evidence="2" id="KW-1185">Reference proteome</keyword>
<evidence type="ECO:0000313" key="1">
    <source>
        <dbReference type="EMBL" id="ANZ39990.1"/>
    </source>
</evidence>
<reference evidence="1 2" key="1">
    <citation type="submission" date="2016-07" db="EMBL/GenBank/DDBJ databases">
        <title>Complete genome sequence of the Lentzea guizhouensis DHS C013.</title>
        <authorList>
            <person name="Cao C."/>
        </authorList>
    </citation>
    <scope>NUCLEOTIDE SEQUENCE [LARGE SCALE GENOMIC DNA]</scope>
    <source>
        <strain evidence="1 2">DHS C013</strain>
    </source>
</reference>
<proteinExistence type="predicted"/>
<evidence type="ECO:0000313" key="2">
    <source>
        <dbReference type="Proteomes" id="UP000093053"/>
    </source>
</evidence>
<dbReference type="EMBL" id="CP016793">
    <property type="protein sequence ID" value="ANZ39990.1"/>
    <property type="molecule type" value="Genomic_DNA"/>
</dbReference>
<dbReference type="KEGG" id="led:BBK82_32045"/>
<dbReference type="Proteomes" id="UP000093053">
    <property type="component" value="Chromosome"/>
</dbReference>
<gene>
    <name evidence="1" type="ORF">BBK82_32045</name>
</gene>
<protein>
    <submittedName>
        <fullName evidence="1">Uncharacterized protein</fullName>
    </submittedName>
</protein>
<organism evidence="1 2">
    <name type="scientific">Lentzea guizhouensis</name>
    <dbReference type="NCBI Taxonomy" id="1586287"/>
    <lineage>
        <taxon>Bacteria</taxon>
        <taxon>Bacillati</taxon>
        <taxon>Actinomycetota</taxon>
        <taxon>Actinomycetes</taxon>
        <taxon>Pseudonocardiales</taxon>
        <taxon>Pseudonocardiaceae</taxon>
        <taxon>Lentzea</taxon>
    </lineage>
</organism>
<accession>A0A1B2HQI3</accession>
<dbReference type="AlphaFoldDB" id="A0A1B2HQI3"/>
<sequence>MPADADIVFNTASDDTRALAWLPPSLRTCEIVVHTEERALEWRRDDEQCAYLRVEPGGAGTSEVELQVPDDTDGDGALRALEAEVADNFTAG</sequence>